<accession>A0A163MUI1</accession>
<dbReference type="GO" id="GO:0006629">
    <property type="term" value="P:lipid metabolic process"/>
    <property type="evidence" value="ECO:0007669"/>
    <property type="project" value="InterPro"/>
</dbReference>
<evidence type="ECO:0000313" key="1">
    <source>
        <dbReference type="EMBL" id="KZE53411.1"/>
    </source>
</evidence>
<protein>
    <recommendedName>
        <fullName evidence="3">Lecithin:cholesterol acyltransferase</fullName>
    </recommendedName>
</protein>
<evidence type="ECO:0008006" key="3">
    <source>
        <dbReference type="Google" id="ProtNLM"/>
    </source>
</evidence>
<gene>
    <name evidence="1" type="ORF">AV649_11665</name>
</gene>
<organism evidence="1 2">
    <name type="scientific">Rossellomorea marisflavi</name>
    <dbReference type="NCBI Taxonomy" id="189381"/>
    <lineage>
        <taxon>Bacteria</taxon>
        <taxon>Bacillati</taxon>
        <taxon>Bacillota</taxon>
        <taxon>Bacilli</taxon>
        <taxon>Bacillales</taxon>
        <taxon>Bacillaceae</taxon>
        <taxon>Rossellomorea</taxon>
    </lineage>
</organism>
<comment type="caution">
    <text evidence="1">The sequence shown here is derived from an EMBL/GenBank/DDBJ whole genome shotgun (WGS) entry which is preliminary data.</text>
</comment>
<dbReference type="InterPro" id="IPR003386">
    <property type="entry name" value="LACT/PDAT_acylTrfase"/>
</dbReference>
<dbReference type="GO" id="GO:0008374">
    <property type="term" value="F:O-acyltransferase activity"/>
    <property type="evidence" value="ECO:0007669"/>
    <property type="project" value="InterPro"/>
</dbReference>
<dbReference type="Pfam" id="PF02450">
    <property type="entry name" value="LCAT"/>
    <property type="match status" value="1"/>
</dbReference>
<dbReference type="AlphaFoldDB" id="A0A163MUI1"/>
<sequence>MIVFVPGIKGSELFEGDNKRWFPSTEKDMDLLDIKNELQANSVIKHVTPYGLTKLTKYIYKGILDEFGESSFSLFPYDWRRSILDHVDELVSTIMREYEATGESVTVVAHSMGGFLAKAALLKINDKGLLDNVNKLITIGTPWNGSPDSFKALLYGEPGVFEDFTNFFRFANTKATRKIARMYPSVYQLLPNETYFHNPDGNFIATKDGMDMAFSSFKTMIQNLHDSDKEESDFVDVWKTYIDPLQKVLSAELPEELQHDCLIGYDQATLYRVPEKISKAGELLRKYKNPSEFKNGDGVVPLHSAVPVHTANLYYVKGEHSSLCSYPDVAEFIKWSTGHGQVKDLPKGIITYDSDVAPKNNNLVAGFMTKIMCPVESTIVDEEGKYVAGVFDTSIAEISELSTSEKVKFFNIGESKYAYFPKDIPEELAFEINAYKEGIAQVSIEVFDKNEAGSKSLRFDTIPVSKDKSAKLRIPGKEKVDASVLEYQGEYIEPKIMSPKDKESVKKHPIPKIDVNILPHGNTKKTPYLKAYSGPVTIYIESDEGKFIDELFFSIDGKDVRKYKNNELIDLESGQYTIEAFGRDIFDRVIKSSSKVISIEKNPPKTKAELFVDPEGIFIQFTGQSVRVKPKTHFRILEEKDLYSLSEENVKWEVTEQTNKIKLPTKTLRGNKNSKVTIEFYSEITDFELKEEIQTLEFSLGEIPMLMWEETVSAVTPKLIWDSLFQLNQLEINEYNIEQNVQNKYTKIDQNQVVGDNVKSVRFSSEFFNVEVFFSEKYSLYFSGPPTELLKQGQKYKFSFELRTERGNEKIITTNPTARLKAVKAKNIKDKILDLTEKDGTFFGSFTVDGNFTKYKHRLIITDQKNVSPPLRDTVLILGEEDKD</sequence>
<dbReference type="PANTHER" id="PTHR11440">
    <property type="entry name" value="LECITHIN-CHOLESTEROL ACYLTRANSFERASE-RELATED"/>
    <property type="match status" value="1"/>
</dbReference>
<dbReference type="EMBL" id="LQQY01000002">
    <property type="protein sequence ID" value="KZE53411.1"/>
    <property type="molecule type" value="Genomic_DNA"/>
</dbReference>
<dbReference type="RefSeq" id="WP_063190522.1">
    <property type="nucleotide sequence ID" value="NZ_LQQY01000002.1"/>
</dbReference>
<dbReference type="Gene3D" id="3.40.50.1820">
    <property type="entry name" value="alpha/beta hydrolase"/>
    <property type="match status" value="1"/>
</dbReference>
<reference evidence="2" key="1">
    <citation type="submission" date="2016-01" db="EMBL/GenBank/DDBJ databases">
        <title>Whole genome sequencing of Bhargavaea cecembensis T14.</title>
        <authorList>
            <person name="Hong K.W."/>
        </authorList>
    </citation>
    <scope>NUCLEOTIDE SEQUENCE [LARGE SCALE GENOMIC DNA]</scope>
    <source>
        <strain evidence="2">M19</strain>
    </source>
</reference>
<name>A0A163MUI1_9BACI</name>
<dbReference type="InterPro" id="IPR029058">
    <property type="entry name" value="AB_hydrolase_fold"/>
</dbReference>
<evidence type="ECO:0000313" key="2">
    <source>
        <dbReference type="Proteomes" id="UP000076510"/>
    </source>
</evidence>
<dbReference type="Proteomes" id="UP000076510">
    <property type="component" value="Unassembled WGS sequence"/>
</dbReference>
<proteinExistence type="predicted"/>
<dbReference type="SUPFAM" id="SSF53474">
    <property type="entry name" value="alpha/beta-Hydrolases"/>
    <property type="match status" value="1"/>
</dbReference>